<dbReference type="Gene3D" id="3.40.50.261">
    <property type="entry name" value="Succinyl-CoA synthetase domains"/>
    <property type="match status" value="1"/>
</dbReference>
<dbReference type="Gene3D" id="3.30.1490.20">
    <property type="entry name" value="ATP-grasp fold, A domain"/>
    <property type="match status" value="1"/>
</dbReference>
<dbReference type="GO" id="GO:0004775">
    <property type="term" value="F:succinate-CoA ligase (ADP-forming) activity"/>
    <property type="evidence" value="ECO:0007669"/>
    <property type="project" value="UniProtKB-UniRule"/>
</dbReference>
<comment type="pathway">
    <text evidence="2 12">Carbohydrate metabolism; tricarboxylic acid cycle; succinate from succinyl-CoA (ligase route): step 1/1.</text>
</comment>
<evidence type="ECO:0000256" key="10">
    <source>
        <dbReference type="ARBA" id="ARBA00022946"/>
    </source>
</evidence>
<dbReference type="PROSITE" id="PS01217">
    <property type="entry name" value="SUCCINYL_COA_LIG_3"/>
    <property type="match status" value="1"/>
</dbReference>
<dbReference type="PANTHER" id="PTHR11815">
    <property type="entry name" value="SUCCINYL-COA SYNTHETASE BETA CHAIN"/>
    <property type="match status" value="1"/>
</dbReference>
<dbReference type="GO" id="GO:0042709">
    <property type="term" value="C:succinate-CoA ligase complex"/>
    <property type="evidence" value="ECO:0007669"/>
    <property type="project" value="TreeGrafter"/>
</dbReference>
<name>A0A834TA83_9FABA</name>
<evidence type="ECO:0000256" key="3">
    <source>
        <dbReference type="ARBA" id="ARBA00011412"/>
    </source>
</evidence>
<dbReference type="GO" id="GO:0006104">
    <property type="term" value="P:succinyl-CoA metabolic process"/>
    <property type="evidence" value="ECO:0007669"/>
    <property type="project" value="TreeGrafter"/>
</dbReference>
<evidence type="ECO:0000256" key="8">
    <source>
        <dbReference type="ARBA" id="ARBA00022840"/>
    </source>
</evidence>
<evidence type="ECO:0000256" key="6">
    <source>
        <dbReference type="ARBA" id="ARBA00022723"/>
    </source>
</evidence>
<feature type="binding site" evidence="12">
    <location>
        <position position="234"/>
    </location>
    <ligand>
        <name>Mg(2+)</name>
        <dbReference type="ChEBI" id="CHEBI:18420"/>
    </ligand>
</feature>
<sequence>MVRGLLNKLVSRSLSVAGKWQQQQLRRLNIHEYQGAELMGKYGVNVPRGVAVSSVEEVKKAIKDVFPNQNELVVKSQILAGGRGLGTFKSGLKGGVHIVKTEQVEDIAGKMLGQILVTKQTGPQGKIVSKVYLCEKLSLVNEMYFAITLDRKTAGPIIIACSKGGTSIEDLAEKFPDMIVKVPVDVFEGITDEGAAKVVDGLAPKGADRNKSIDQVKNLYKLFCECDCTLLEINPLAETADNQLVAADAKLNFDDNAAYRQKEIFALRDTSQEDPRELLGMCECVTTCGFYLGQVDAAKADLNYIGLDGEIGCMVNGAGLAMATMDIIKLRGGTPANFLDVGGNASEGQVIEAFKILTADDKVKAILVNIFGGIMKCDVIASGIVNAAKQVALKVPVVVRLEGTNVDQGKRILKESGMTLITAEDLDDAAQKAVKAAYS</sequence>
<dbReference type="FunFam" id="3.30.1490.20:FF:000019">
    <property type="entry name" value="Succinate--CoA ligase [ADP-forming] subunit beta, mitochondrial"/>
    <property type="match status" value="1"/>
</dbReference>
<keyword evidence="16" id="KW-1185">Reference proteome</keyword>
<dbReference type="FunFam" id="3.40.50.261:FF:000001">
    <property type="entry name" value="Succinate--CoA ligase [ADP-forming] subunit beta"/>
    <property type="match status" value="1"/>
</dbReference>
<dbReference type="PIRSF" id="PIRSF001554">
    <property type="entry name" value="SucCS_beta"/>
    <property type="match status" value="1"/>
</dbReference>
<proteinExistence type="inferred from homology"/>
<feature type="binding site" evidence="12">
    <location>
        <begin position="82"/>
        <end position="84"/>
    </location>
    <ligand>
        <name>ATP</name>
        <dbReference type="ChEBI" id="CHEBI:30616"/>
    </ligand>
</feature>
<evidence type="ECO:0000256" key="13">
    <source>
        <dbReference type="RuleBase" id="RU361258"/>
    </source>
</evidence>
<keyword evidence="11 12" id="KW-0496">Mitochondrion</keyword>
<dbReference type="InterPro" id="IPR017866">
    <property type="entry name" value="Succ-CoA_synthase_bsu_CS"/>
</dbReference>
<comment type="subunit">
    <text evidence="12 13">Heterodimer of an alpha and a beta subunit.</text>
</comment>
<dbReference type="InterPro" id="IPR005811">
    <property type="entry name" value="SUCC_ACL_C"/>
</dbReference>
<feature type="binding site" evidence="12">
    <location>
        <position position="248"/>
    </location>
    <ligand>
        <name>Mg(2+)</name>
        <dbReference type="ChEBI" id="CHEBI:18420"/>
    </ligand>
</feature>
<dbReference type="NCBIfam" id="NF001913">
    <property type="entry name" value="PRK00696.1"/>
    <property type="match status" value="1"/>
</dbReference>
<evidence type="ECO:0000256" key="4">
    <source>
        <dbReference type="ARBA" id="ARBA00022532"/>
    </source>
</evidence>
<dbReference type="UniPathway" id="UPA00223">
    <property type="reaction ID" value="UER00999"/>
</dbReference>
<comment type="subcellular location">
    <subcellularLocation>
        <location evidence="1 12">Mitochondrion</location>
    </subcellularLocation>
</comment>
<dbReference type="Proteomes" id="UP000634136">
    <property type="component" value="Unassembled WGS sequence"/>
</dbReference>
<dbReference type="GO" id="GO:0000287">
    <property type="term" value="F:magnesium ion binding"/>
    <property type="evidence" value="ECO:0007669"/>
    <property type="project" value="UniProtKB-UniRule"/>
</dbReference>
<dbReference type="HAMAP" id="MF_00558">
    <property type="entry name" value="Succ_CoA_beta"/>
    <property type="match status" value="1"/>
</dbReference>
<dbReference type="Gene3D" id="3.30.470.20">
    <property type="entry name" value="ATP-grasp fold, B domain"/>
    <property type="match status" value="1"/>
</dbReference>
<accession>A0A834TA83</accession>
<feature type="binding site" evidence="12">
    <location>
        <position position="142"/>
    </location>
    <ligand>
        <name>ATP</name>
        <dbReference type="ChEBI" id="CHEBI:30616"/>
    </ligand>
</feature>
<dbReference type="InterPro" id="IPR013650">
    <property type="entry name" value="ATP-grasp_succ-CoA_synth-type"/>
</dbReference>
<keyword evidence="4 12" id="KW-0816">Tricarboxylic acid cycle</keyword>
<dbReference type="InterPro" id="IPR016102">
    <property type="entry name" value="Succinyl-CoA_synth-like"/>
</dbReference>
<evidence type="ECO:0000313" key="16">
    <source>
        <dbReference type="Proteomes" id="UP000634136"/>
    </source>
</evidence>
<keyword evidence="6 12" id="KW-0479">Metal-binding</keyword>
<evidence type="ECO:0000259" key="14">
    <source>
        <dbReference type="PROSITE" id="PS50975"/>
    </source>
</evidence>
<comment type="cofactor">
    <cofactor evidence="12">
        <name>Mg(2+)</name>
        <dbReference type="ChEBI" id="CHEBI:18420"/>
    </cofactor>
    <text evidence="12">Binds 1 Mg(2+) ion per subunit.</text>
</comment>
<comment type="catalytic activity">
    <reaction evidence="12">
        <text>succinate + ATP + CoA = succinyl-CoA + ADP + phosphate</text>
        <dbReference type="Rhea" id="RHEA:17661"/>
        <dbReference type="ChEBI" id="CHEBI:30031"/>
        <dbReference type="ChEBI" id="CHEBI:30616"/>
        <dbReference type="ChEBI" id="CHEBI:43474"/>
        <dbReference type="ChEBI" id="CHEBI:57287"/>
        <dbReference type="ChEBI" id="CHEBI:57292"/>
        <dbReference type="ChEBI" id="CHEBI:456216"/>
        <dbReference type="EC" id="6.2.1.5"/>
    </reaction>
</comment>
<feature type="binding site" evidence="12">
    <location>
        <begin position="373"/>
        <end position="375"/>
    </location>
    <ligand>
        <name>substrate</name>
        <note>ligand shared with subunit alpha</note>
    </ligand>
</feature>
<feature type="binding site" evidence="12">
    <location>
        <position position="75"/>
    </location>
    <ligand>
        <name>ATP</name>
        <dbReference type="ChEBI" id="CHEBI:30616"/>
    </ligand>
</feature>
<comment type="caution">
    <text evidence="15">The sequence shown here is derived from an EMBL/GenBank/DDBJ whole genome shotgun (WGS) entry which is preliminary data.</text>
</comment>
<dbReference type="SUPFAM" id="SSF52210">
    <property type="entry name" value="Succinyl-CoA synthetase domains"/>
    <property type="match status" value="1"/>
</dbReference>
<keyword evidence="7 12" id="KW-0547">Nucleotide-binding</keyword>
<comment type="function">
    <text evidence="12">Succinyl-CoA synthetase functions in the citric acid cycle (TCA), coupling the hydrolysis of succinyl-CoA to the synthesis of ATP and thus represents the only step of substrate-level phosphorylation in the TCA. The beta subunit provides nucleotide specificity of the enzyme and binds the substrate succinate, while the binding sites for coenzyme A and phosphate are found in the alpha subunit.</text>
</comment>
<evidence type="ECO:0000256" key="11">
    <source>
        <dbReference type="ARBA" id="ARBA00023128"/>
    </source>
</evidence>
<dbReference type="NCBIfam" id="TIGR01016">
    <property type="entry name" value="sucCoAbeta"/>
    <property type="match status" value="1"/>
</dbReference>
<evidence type="ECO:0000256" key="2">
    <source>
        <dbReference type="ARBA" id="ARBA00005064"/>
    </source>
</evidence>
<dbReference type="Pfam" id="PF08442">
    <property type="entry name" value="ATP-grasp_2"/>
    <property type="match status" value="1"/>
</dbReference>
<keyword evidence="8 12" id="KW-0067">ATP-binding</keyword>
<feature type="domain" description="ATP-grasp" evidence="14">
    <location>
        <begin position="36"/>
        <end position="262"/>
    </location>
</feature>
<feature type="binding site" evidence="12">
    <location>
        <position position="316"/>
    </location>
    <ligand>
        <name>substrate</name>
        <note>ligand shared with subunit alpha</note>
    </ligand>
</feature>
<dbReference type="InterPro" id="IPR013815">
    <property type="entry name" value="ATP_grasp_subdomain_1"/>
</dbReference>
<dbReference type="PANTHER" id="PTHR11815:SF10">
    <property type="entry name" value="SUCCINATE--COA LIGASE [GDP-FORMING] SUBUNIT BETA, MITOCHONDRIAL"/>
    <property type="match status" value="1"/>
</dbReference>
<evidence type="ECO:0000256" key="12">
    <source>
        <dbReference type="HAMAP-Rule" id="MF_03219"/>
    </source>
</evidence>
<evidence type="ECO:0000256" key="7">
    <source>
        <dbReference type="ARBA" id="ARBA00022741"/>
    </source>
</evidence>
<dbReference type="Pfam" id="PF00549">
    <property type="entry name" value="Ligase_CoA"/>
    <property type="match status" value="1"/>
</dbReference>
<dbReference type="EC" id="6.2.1.5" evidence="12"/>
<keyword evidence="5 12" id="KW-0436">Ligase</keyword>
<dbReference type="FunFam" id="3.30.470.20:FF:000002">
    <property type="entry name" value="Succinate--CoA ligase [ADP-forming] subunit beta"/>
    <property type="match status" value="1"/>
</dbReference>
<gene>
    <name evidence="15" type="ORF">G2W53_023908</name>
</gene>
<protein>
    <recommendedName>
        <fullName evidence="12">Succinate--CoA ligase [ADP-forming] subunit beta, mitochondrial</fullName>
        <ecNumber evidence="12">6.2.1.5</ecNumber>
    </recommendedName>
    <alternativeName>
        <fullName evidence="12">Succinyl-CoA synthetase beta chain</fullName>
        <shortName evidence="12">SCS-beta</shortName>
    </alternativeName>
</protein>
<dbReference type="EMBL" id="JAAIUW010000008">
    <property type="protein sequence ID" value="KAF7818453.1"/>
    <property type="molecule type" value="Genomic_DNA"/>
</dbReference>
<evidence type="ECO:0000256" key="9">
    <source>
        <dbReference type="ARBA" id="ARBA00022842"/>
    </source>
</evidence>
<keyword evidence="9 12" id="KW-0460">Magnesium</keyword>
<evidence type="ECO:0000256" key="5">
    <source>
        <dbReference type="ARBA" id="ARBA00022598"/>
    </source>
</evidence>
<dbReference type="InterPro" id="IPR005809">
    <property type="entry name" value="Succ_CoA_ligase-like_bsu"/>
</dbReference>
<dbReference type="InterPro" id="IPR011761">
    <property type="entry name" value="ATP-grasp"/>
</dbReference>
<dbReference type="AlphaFoldDB" id="A0A834TA83"/>
<evidence type="ECO:0000256" key="1">
    <source>
        <dbReference type="ARBA" id="ARBA00004173"/>
    </source>
</evidence>
<evidence type="ECO:0000313" key="15">
    <source>
        <dbReference type="EMBL" id="KAF7818453.1"/>
    </source>
</evidence>
<keyword evidence="10" id="KW-0809">Transit peptide</keyword>
<organism evidence="15 16">
    <name type="scientific">Senna tora</name>
    <dbReference type="NCBI Taxonomy" id="362788"/>
    <lineage>
        <taxon>Eukaryota</taxon>
        <taxon>Viridiplantae</taxon>
        <taxon>Streptophyta</taxon>
        <taxon>Embryophyta</taxon>
        <taxon>Tracheophyta</taxon>
        <taxon>Spermatophyta</taxon>
        <taxon>Magnoliopsida</taxon>
        <taxon>eudicotyledons</taxon>
        <taxon>Gunneridae</taxon>
        <taxon>Pentapetalae</taxon>
        <taxon>rosids</taxon>
        <taxon>fabids</taxon>
        <taxon>Fabales</taxon>
        <taxon>Fabaceae</taxon>
        <taxon>Caesalpinioideae</taxon>
        <taxon>Cassia clade</taxon>
        <taxon>Senna</taxon>
    </lineage>
</organism>
<comment type="subunit">
    <text evidence="3">Heterooctamer of 4 alpha and 4 beta chains.</text>
</comment>
<dbReference type="GO" id="GO:0005524">
    <property type="term" value="F:ATP binding"/>
    <property type="evidence" value="ECO:0007669"/>
    <property type="project" value="UniProtKB-UniRule"/>
</dbReference>
<dbReference type="OrthoDB" id="1552at2759"/>
<reference evidence="15" key="1">
    <citation type="submission" date="2020-09" db="EMBL/GenBank/DDBJ databases">
        <title>Genome-Enabled Discovery of Anthraquinone Biosynthesis in Senna tora.</title>
        <authorList>
            <person name="Kang S.-H."/>
            <person name="Pandey R.P."/>
            <person name="Lee C.-M."/>
            <person name="Sim J.-S."/>
            <person name="Jeong J.-T."/>
            <person name="Choi B.-S."/>
            <person name="Jung M."/>
            <person name="Ginzburg D."/>
            <person name="Zhao K."/>
            <person name="Won S.Y."/>
            <person name="Oh T.-J."/>
            <person name="Yu Y."/>
            <person name="Kim N.-H."/>
            <person name="Lee O.R."/>
            <person name="Lee T.-H."/>
            <person name="Bashyal P."/>
            <person name="Kim T.-S."/>
            <person name="Lee W.-H."/>
            <person name="Kawkins C."/>
            <person name="Kim C.-K."/>
            <person name="Kim J.S."/>
            <person name="Ahn B.O."/>
            <person name="Rhee S.Y."/>
            <person name="Sohng J.K."/>
        </authorList>
    </citation>
    <scope>NUCLEOTIDE SEQUENCE</scope>
    <source>
        <tissue evidence="15">Leaf</tissue>
    </source>
</reference>
<dbReference type="PROSITE" id="PS50975">
    <property type="entry name" value="ATP_GRASP"/>
    <property type="match status" value="1"/>
</dbReference>
<dbReference type="GO" id="GO:0006099">
    <property type="term" value="P:tricarboxylic acid cycle"/>
    <property type="evidence" value="ECO:0007669"/>
    <property type="project" value="UniProtKB-UniRule"/>
</dbReference>
<dbReference type="GO" id="GO:0005739">
    <property type="term" value="C:mitochondrion"/>
    <property type="evidence" value="ECO:0007669"/>
    <property type="project" value="UniProtKB-SubCell"/>
</dbReference>
<comment type="similarity">
    <text evidence="12 13">Belongs to the succinate/malate CoA ligase beta subunit family.</text>
</comment>
<dbReference type="SUPFAM" id="SSF56059">
    <property type="entry name" value="Glutathione synthetase ATP-binding domain-like"/>
    <property type="match status" value="1"/>
</dbReference>